<sequence>MGKELVIVESPAKARTVGRFLGPKYEVVASMGHVRDLAN</sequence>
<dbReference type="PANTHER" id="PTHR42785:SF1">
    <property type="entry name" value="DNA TOPOISOMERASE"/>
    <property type="match status" value="1"/>
</dbReference>
<dbReference type="GO" id="GO:0006265">
    <property type="term" value="P:DNA topological change"/>
    <property type="evidence" value="ECO:0007669"/>
    <property type="project" value="InterPro"/>
</dbReference>
<dbReference type="AlphaFoldDB" id="A0A383EPP1"/>
<name>A0A383EPP1_9ZZZZ</name>
<dbReference type="Pfam" id="PF01751">
    <property type="entry name" value="Toprim"/>
    <property type="match status" value="1"/>
</dbReference>
<feature type="non-terminal residue" evidence="2">
    <location>
        <position position="39"/>
    </location>
</feature>
<dbReference type="PROSITE" id="PS50880">
    <property type="entry name" value="TOPRIM"/>
    <property type="match status" value="1"/>
</dbReference>
<evidence type="ECO:0000259" key="1">
    <source>
        <dbReference type="PROSITE" id="PS50880"/>
    </source>
</evidence>
<dbReference type="InterPro" id="IPR000380">
    <property type="entry name" value="Topo_IA"/>
</dbReference>
<dbReference type="GO" id="GO:0003917">
    <property type="term" value="F:DNA topoisomerase type I (single strand cut, ATP-independent) activity"/>
    <property type="evidence" value="ECO:0007669"/>
    <property type="project" value="InterPro"/>
</dbReference>
<dbReference type="InterPro" id="IPR006171">
    <property type="entry name" value="TOPRIM_dom"/>
</dbReference>
<feature type="domain" description="Toprim" evidence="1">
    <location>
        <begin position="3"/>
        <end position="39"/>
    </location>
</feature>
<dbReference type="InterPro" id="IPR023405">
    <property type="entry name" value="Topo_IA_core_domain"/>
</dbReference>
<protein>
    <recommendedName>
        <fullName evidence="1">Toprim domain-containing protein</fullName>
    </recommendedName>
</protein>
<proteinExistence type="predicted"/>
<dbReference type="EMBL" id="UINC01227501">
    <property type="protein sequence ID" value="SVE58413.1"/>
    <property type="molecule type" value="Genomic_DNA"/>
</dbReference>
<dbReference type="SUPFAM" id="SSF56712">
    <property type="entry name" value="Prokaryotic type I DNA topoisomerase"/>
    <property type="match status" value="1"/>
</dbReference>
<evidence type="ECO:0000313" key="2">
    <source>
        <dbReference type="EMBL" id="SVE58413.1"/>
    </source>
</evidence>
<gene>
    <name evidence="2" type="ORF">METZ01_LOCUS511267</name>
</gene>
<dbReference type="GO" id="GO:0003677">
    <property type="term" value="F:DNA binding"/>
    <property type="evidence" value="ECO:0007669"/>
    <property type="project" value="InterPro"/>
</dbReference>
<reference evidence="2" key="1">
    <citation type="submission" date="2018-05" db="EMBL/GenBank/DDBJ databases">
        <authorList>
            <person name="Lanie J.A."/>
            <person name="Ng W.-L."/>
            <person name="Kazmierczak K.M."/>
            <person name="Andrzejewski T.M."/>
            <person name="Davidsen T.M."/>
            <person name="Wayne K.J."/>
            <person name="Tettelin H."/>
            <person name="Glass J.I."/>
            <person name="Rusch D."/>
            <person name="Podicherti R."/>
            <person name="Tsui H.-C.T."/>
            <person name="Winkler M.E."/>
        </authorList>
    </citation>
    <scope>NUCLEOTIDE SEQUENCE</scope>
</reference>
<dbReference type="Gene3D" id="3.40.50.140">
    <property type="match status" value="1"/>
</dbReference>
<organism evidence="2">
    <name type="scientific">marine metagenome</name>
    <dbReference type="NCBI Taxonomy" id="408172"/>
    <lineage>
        <taxon>unclassified sequences</taxon>
        <taxon>metagenomes</taxon>
        <taxon>ecological metagenomes</taxon>
    </lineage>
</organism>
<dbReference type="PANTHER" id="PTHR42785">
    <property type="entry name" value="DNA TOPOISOMERASE, TYPE IA, CORE"/>
    <property type="match status" value="1"/>
</dbReference>
<accession>A0A383EPP1</accession>